<gene>
    <name evidence="3" type="ORF">UX05_C0006G0026</name>
</gene>
<accession>A0A0G1PBQ8</accession>
<dbReference type="Pfam" id="PF18902">
    <property type="entry name" value="DUF5658"/>
    <property type="match status" value="1"/>
</dbReference>
<proteinExistence type="predicted"/>
<keyword evidence="1" id="KW-1133">Transmembrane helix</keyword>
<dbReference type="InterPro" id="IPR043717">
    <property type="entry name" value="DUF5658"/>
</dbReference>
<evidence type="ECO:0000313" key="3">
    <source>
        <dbReference type="EMBL" id="KKU02853.1"/>
    </source>
</evidence>
<evidence type="ECO:0000259" key="2">
    <source>
        <dbReference type="Pfam" id="PF18902"/>
    </source>
</evidence>
<feature type="domain" description="DUF5658" evidence="2">
    <location>
        <begin position="25"/>
        <end position="85"/>
    </location>
</feature>
<organism evidence="3 4">
    <name type="scientific">Candidatus Amesbacteria bacterium GW2011_GWC2_45_19</name>
    <dbReference type="NCBI Taxonomy" id="1618366"/>
    <lineage>
        <taxon>Bacteria</taxon>
        <taxon>Candidatus Amesiibacteriota</taxon>
    </lineage>
</organism>
<evidence type="ECO:0000313" key="4">
    <source>
        <dbReference type="Proteomes" id="UP000034264"/>
    </source>
</evidence>
<dbReference type="Proteomes" id="UP000034264">
    <property type="component" value="Unassembled WGS sequence"/>
</dbReference>
<feature type="transmembrane region" description="Helical" evidence="1">
    <location>
        <begin position="21"/>
        <end position="45"/>
    </location>
</feature>
<keyword evidence="1" id="KW-0472">Membrane</keyword>
<keyword evidence="1" id="KW-0812">Transmembrane</keyword>
<sequence>MEYDGIYKILDPEWKRKTFQWNLGLLALGTIADIATTVAFLSIGLKEANPLSVWLLNNFGIPGFVVAKIGLTTYGINGLRNLYNNIRPDENRGLKEYAYILTARTVNVGLAAVAVGNLLGYFGVIK</sequence>
<dbReference type="EMBL" id="LCKS01000006">
    <property type="protein sequence ID" value="KKU02853.1"/>
    <property type="molecule type" value="Genomic_DNA"/>
</dbReference>
<comment type="caution">
    <text evidence="3">The sequence shown here is derived from an EMBL/GenBank/DDBJ whole genome shotgun (WGS) entry which is preliminary data.</text>
</comment>
<dbReference type="AlphaFoldDB" id="A0A0G1PBQ8"/>
<feature type="transmembrane region" description="Helical" evidence="1">
    <location>
        <begin position="51"/>
        <end position="76"/>
    </location>
</feature>
<protein>
    <recommendedName>
        <fullName evidence="2">DUF5658 domain-containing protein</fullName>
    </recommendedName>
</protein>
<reference evidence="3 4" key="1">
    <citation type="journal article" date="2015" name="Nature">
        <title>rRNA introns, odd ribosomes, and small enigmatic genomes across a large radiation of phyla.</title>
        <authorList>
            <person name="Brown C.T."/>
            <person name="Hug L.A."/>
            <person name="Thomas B.C."/>
            <person name="Sharon I."/>
            <person name="Castelle C.J."/>
            <person name="Singh A."/>
            <person name="Wilkins M.J."/>
            <person name="Williams K.H."/>
            <person name="Banfield J.F."/>
        </authorList>
    </citation>
    <scope>NUCLEOTIDE SEQUENCE [LARGE SCALE GENOMIC DNA]</scope>
</reference>
<name>A0A0G1PBQ8_9BACT</name>
<feature type="transmembrane region" description="Helical" evidence="1">
    <location>
        <begin position="97"/>
        <end position="122"/>
    </location>
</feature>
<evidence type="ECO:0000256" key="1">
    <source>
        <dbReference type="SAM" id="Phobius"/>
    </source>
</evidence>